<proteinExistence type="predicted"/>
<protein>
    <recommendedName>
        <fullName evidence="1">Erythromycin biosynthesis protein CIII-like C-terminal domain-containing protein</fullName>
    </recommendedName>
</protein>
<evidence type="ECO:0000259" key="1">
    <source>
        <dbReference type="Pfam" id="PF06722"/>
    </source>
</evidence>
<dbReference type="InterPro" id="IPR010610">
    <property type="entry name" value="EryCIII-like_C"/>
</dbReference>
<sequence length="452" mass="51170">VFSGKIRKVFIHCNELLNNSEQDMARKTIAFFPEAAFGPALNSVGIAQACEKLGHKAVFLTDPGMQGVYSGYGFEEHSVNMSEPMPPEEMAKYWTDFINGHIPNFDLSPFEQIDNYVKECWEAIVETAIWAEKELPGVLEKLKPDVVCVDNVILFPAIKRYARENNKLWVRIISCSENEIPDPDIPPHLSGCGESDRKCFAAYQNHFNEVIKPIHERFNVFLEECDESPYPVGEFFEASPNMNLLLYPEPIKFKRREPLDPSCFQYLEGCVREEAAFEVPVFQSYNSAPLLYVSFGSLGSGDTILLKRLMDAVEKMPVRALFNVGDYESEYDSVPNNISIASWYPQPSVISQADAVIHHGGNNSFTECLYFGKPALIMPYVWDGHDNAKRVAETGHGCHMHRNYWTEEELTNCINQMLSDQSMQSRLVETSRHMQGQHGPTKAASILNDLLS</sequence>
<dbReference type="GO" id="GO:0008194">
    <property type="term" value="F:UDP-glycosyltransferase activity"/>
    <property type="evidence" value="ECO:0007669"/>
    <property type="project" value="InterPro"/>
</dbReference>
<reference evidence="2" key="1">
    <citation type="submission" date="2018-05" db="EMBL/GenBank/DDBJ databases">
        <authorList>
            <person name="Lanie J.A."/>
            <person name="Ng W.-L."/>
            <person name="Kazmierczak K.M."/>
            <person name="Andrzejewski T.M."/>
            <person name="Davidsen T.M."/>
            <person name="Wayne K.J."/>
            <person name="Tettelin H."/>
            <person name="Glass J.I."/>
            <person name="Rusch D."/>
            <person name="Podicherti R."/>
            <person name="Tsui H.-C.T."/>
            <person name="Winkler M.E."/>
        </authorList>
    </citation>
    <scope>NUCLEOTIDE SEQUENCE</scope>
</reference>
<feature type="non-terminal residue" evidence="2">
    <location>
        <position position="1"/>
    </location>
</feature>
<organism evidence="2">
    <name type="scientific">marine metagenome</name>
    <dbReference type="NCBI Taxonomy" id="408172"/>
    <lineage>
        <taxon>unclassified sequences</taxon>
        <taxon>metagenomes</taxon>
        <taxon>ecological metagenomes</taxon>
    </lineage>
</organism>
<dbReference type="InterPro" id="IPR002213">
    <property type="entry name" value="UDP_glucos_trans"/>
</dbReference>
<name>A0A382FYI3_9ZZZZ</name>
<dbReference type="AlphaFoldDB" id="A0A382FYI3"/>
<dbReference type="InterPro" id="IPR050426">
    <property type="entry name" value="Glycosyltransferase_28"/>
</dbReference>
<dbReference type="EMBL" id="UINC01052397">
    <property type="protein sequence ID" value="SVB67682.1"/>
    <property type="molecule type" value="Genomic_DNA"/>
</dbReference>
<dbReference type="CDD" id="cd03784">
    <property type="entry name" value="GT1_Gtf-like"/>
    <property type="match status" value="1"/>
</dbReference>
<gene>
    <name evidence="2" type="ORF">METZ01_LOCUS220536</name>
</gene>
<dbReference type="PANTHER" id="PTHR48050:SF13">
    <property type="entry name" value="STEROL 3-BETA-GLUCOSYLTRANSFERASE UGT80A2"/>
    <property type="match status" value="1"/>
</dbReference>
<feature type="domain" description="Erythromycin biosynthesis protein CIII-like C-terminal" evidence="1">
    <location>
        <begin position="328"/>
        <end position="449"/>
    </location>
</feature>
<dbReference type="SUPFAM" id="SSF53756">
    <property type="entry name" value="UDP-Glycosyltransferase/glycogen phosphorylase"/>
    <property type="match status" value="1"/>
</dbReference>
<accession>A0A382FYI3</accession>
<dbReference type="GO" id="GO:0016758">
    <property type="term" value="F:hexosyltransferase activity"/>
    <property type="evidence" value="ECO:0007669"/>
    <property type="project" value="UniProtKB-ARBA"/>
</dbReference>
<dbReference type="Gene3D" id="3.40.50.2000">
    <property type="entry name" value="Glycogen Phosphorylase B"/>
    <property type="match status" value="2"/>
</dbReference>
<dbReference type="Pfam" id="PF06722">
    <property type="entry name" value="EryCIII-like_C"/>
    <property type="match status" value="1"/>
</dbReference>
<evidence type="ECO:0000313" key="2">
    <source>
        <dbReference type="EMBL" id="SVB67682.1"/>
    </source>
</evidence>
<dbReference type="PANTHER" id="PTHR48050">
    <property type="entry name" value="STEROL 3-BETA-GLUCOSYLTRANSFERASE"/>
    <property type="match status" value="1"/>
</dbReference>